<dbReference type="EMBL" id="PHWZ01000560">
    <property type="protein sequence ID" value="TEY36174.1"/>
    <property type="molecule type" value="Genomic_DNA"/>
</dbReference>
<evidence type="ECO:0000313" key="2">
    <source>
        <dbReference type="Proteomes" id="UP000297299"/>
    </source>
</evidence>
<comment type="caution">
    <text evidence="1">The sequence shown here is derived from an EMBL/GenBank/DDBJ whole genome shotgun (WGS) entry which is preliminary data.</text>
</comment>
<organism evidence="1 2">
    <name type="scientific">Botryotinia calthae</name>
    <dbReference type="NCBI Taxonomy" id="38488"/>
    <lineage>
        <taxon>Eukaryota</taxon>
        <taxon>Fungi</taxon>
        <taxon>Dikarya</taxon>
        <taxon>Ascomycota</taxon>
        <taxon>Pezizomycotina</taxon>
        <taxon>Leotiomycetes</taxon>
        <taxon>Helotiales</taxon>
        <taxon>Sclerotiniaceae</taxon>
        <taxon>Botryotinia</taxon>
    </lineage>
</organism>
<gene>
    <name evidence="1" type="ORF">BOTCAL_0562g00010</name>
</gene>
<evidence type="ECO:0000313" key="1">
    <source>
        <dbReference type="EMBL" id="TEY36174.1"/>
    </source>
</evidence>
<accession>A0A4Y8CJS8</accession>
<reference evidence="1 2" key="1">
    <citation type="submission" date="2017-11" db="EMBL/GenBank/DDBJ databases">
        <title>Comparative genomics of Botrytis spp.</title>
        <authorList>
            <person name="Valero-Jimenez C.A."/>
            <person name="Tapia P."/>
            <person name="Veloso J."/>
            <person name="Silva-Moreno E."/>
            <person name="Staats M."/>
            <person name="Valdes J.H."/>
            <person name="Van Kan J.A.L."/>
        </authorList>
    </citation>
    <scope>NUCLEOTIDE SEQUENCE [LARGE SCALE GENOMIC DNA]</scope>
    <source>
        <strain evidence="1 2">MUCL2830</strain>
    </source>
</reference>
<dbReference type="STRING" id="38488.A0A4Y8CJS8"/>
<keyword evidence="2" id="KW-1185">Reference proteome</keyword>
<dbReference type="Proteomes" id="UP000297299">
    <property type="component" value="Unassembled WGS sequence"/>
</dbReference>
<proteinExistence type="predicted"/>
<dbReference type="AlphaFoldDB" id="A0A4Y8CJS8"/>
<protein>
    <submittedName>
        <fullName evidence="1">Uncharacterized protein</fullName>
    </submittedName>
</protein>
<name>A0A4Y8CJS8_9HELO</name>
<sequence>MCWRQWVIFHCGDLRYVEFHCDQNSSGRPFESCDTRQTTVRSRAATCAMSHPDPDLLSFPGRCIDWGRIPGNTFGNAENMIFNTFTWIVCSKEWHTANPEFFNNAAPNPCIDVSSSNSKTGTSEGLQKRLKVGARCPEDIITKTSDIVDCDSLPWPEIFKRRFLT</sequence>
<dbReference type="OrthoDB" id="3550258at2759"/>